<keyword evidence="4" id="KW-0963">Cytoplasm</keyword>
<dbReference type="InterPro" id="IPR027408">
    <property type="entry name" value="PNPase/RNase_PH_dom_sf"/>
</dbReference>
<dbReference type="GO" id="GO:0034476">
    <property type="term" value="P:U5 snRNA 3'-end processing"/>
    <property type="evidence" value="ECO:0007669"/>
    <property type="project" value="TreeGrafter"/>
</dbReference>
<dbReference type="STRING" id="13706.A0A1X2HQZ6"/>
<evidence type="ECO:0000256" key="5">
    <source>
        <dbReference type="ARBA" id="ARBA00022552"/>
    </source>
</evidence>
<dbReference type="CDD" id="cd11369">
    <property type="entry name" value="RNase_PH_RRP43"/>
    <property type="match status" value="1"/>
</dbReference>
<comment type="subcellular location">
    <subcellularLocation>
        <location evidence="1">Cytoplasm</location>
    </subcellularLocation>
    <subcellularLocation>
        <location evidence="2">Nucleus</location>
        <location evidence="2">Nucleolus</location>
    </subcellularLocation>
</comment>
<dbReference type="InParanoid" id="A0A1X2HQZ6"/>
<dbReference type="GO" id="GO:0016075">
    <property type="term" value="P:rRNA catabolic process"/>
    <property type="evidence" value="ECO:0007669"/>
    <property type="project" value="TreeGrafter"/>
</dbReference>
<evidence type="ECO:0000256" key="7">
    <source>
        <dbReference type="ARBA" id="ARBA00022884"/>
    </source>
</evidence>
<evidence type="ECO:0000259" key="11">
    <source>
        <dbReference type="Pfam" id="PF03725"/>
    </source>
</evidence>
<evidence type="ECO:0000256" key="4">
    <source>
        <dbReference type="ARBA" id="ARBA00022490"/>
    </source>
</evidence>
<dbReference type="InterPro" id="IPR020568">
    <property type="entry name" value="Ribosomal_Su5_D2-typ_SF"/>
</dbReference>
<dbReference type="Gene3D" id="3.30.230.70">
    <property type="entry name" value="GHMP Kinase, N-terminal domain"/>
    <property type="match status" value="1"/>
</dbReference>
<dbReference type="SUPFAM" id="SSF54211">
    <property type="entry name" value="Ribosomal protein S5 domain 2-like"/>
    <property type="match status" value="1"/>
</dbReference>
<dbReference type="FunFam" id="3.30.230.70:FF:000017">
    <property type="entry name" value="Exosome complex component Rrp42"/>
    <property type="match status" value="1"/>
</dbReference>
<proteinExistence type="inferred from homology"/>
<gene>
    <name evidence="12" type="ORF">BCR43DRAFT_487495</name>
</gene>
<keyword evidence="13" id="KW-1185">Reference proteome</keyword>
<dbReference type="GO" id="GO:0035925">
    <property type="term" value="F:mRNA 3'-UTR AU-rich region binding"/>
    <property type="evidence" value="ECO:0007669"/>
    <property type="project" value="TreeGrafter"/>
</dbReference>
<dbReference type="Proteomes" id="UP000242180">
    <property type="component" value="Unassembled WGS sequence"/>
</dbReference>
<evidence type="ECO:0000313" key="12">
    <source>
        <dbReference type="EMBL" id="ORZ01777.1"/>
    </source>
</evidence>
<feature type="domain" description="Exoribonuclease phosphorolytic" evidence="11">
    <location>
        <begin position="200"/>
        <end position="262"/>
    </location>
</feature>
<keyword evidence="6" id="KW-0271">Exosome</keyword>
<dbReference type="InterPro" id="IPR036345">
    <property type="entry name" value="ExoRNase_PH_dom2_sf"/>
</dbReference>
<dbReference type="InterPro" id="IPR001247">
    <property type="entry name" value="ExoRNase_PH_dom1"/>
</dbReference>
<dbReference type="AlphaFoldDB" id="A0A1X2HQZ6"/>
<name>A0A1X2HQZ6_SYNRA</name>
<organism evidence="12 13">
    <name type="scientific">Syncephalastrum racemosum</name>
    <name type="common">Filamentous fungus</name>
    <dbReference type="NCBI Taxonomy" id="13706"/>
    <lineage>
        <taxon>Eukaryota</taxon>
        <taxon>Fungi</taxon>
        <taxon>Fungi incertae sedis</taxon>
        <taxon>Mucoromycota</taxon>
        <taxon>Mucoromycotina</taxon>
        <taxon>Mucoromycetes</taxon>
        <taxon>Mucorales</taxon>
        <taxon>Syncephalastraceae</taxon>
        <taxon>Syncephalastrum</taxon>
    </lineage>
</organism>
<evidence type="ECO:0000256" key="9">
    <source>
        <dbReference type="ARBA" id="ARBA00030617"/>
    </source>
</evidence>
<protein>
    <recommendedName>
        <fullName evidence="9">Ribosomal RNA-processing protein 43</fullName>
    </recommendedName>
</protein>
<accession>A0A1X2HQZ6</accession>
<dbReference type="GO" id="GO:0071028">
    <property type="term" value="P:nuclear mRNA surveillance"/>
    <property type="evidence" value="ECO:0007669"/>
    <property type="project" value="TreeGrafter"/>
</dbReference>
<dbReference type="GO" id="GO:0005730">
    <property type="term" value="C:nucleolus"/>
    <property type="evidence" value="ECO:0007669"/>
    <property type="project" value="UniProtKB-SubCell"/>
</dbReference>
<dbReference type="InterPro" id="IPR033196">
    <property type="entry name" value="Rrp43"/>
</dbReference>
<keyword evidence="5" id="KW-0698">rRNA processing</keyword>
<keyword evidence="8" id="KW-0539">Nucleus</keyword>
<evidence type="ECO:0000259" key="10">
    <source>
        <dbReference type="Pfam" id="PF01138"/>
    </source>
</evidence>
<evidence type="ECO:0000256" key="2">
    <source>
        <dbReference type="ARBA" id="ARBA00004604"/>
    </source>
</evidence>
<feature type="domain" description="Exoribonuclease phosphorolytic" evidence="10">
    <location>
        <begin position="40"/>
        <end position="175"/>
    </location>
</feature>
<dbReference type="GO" id="GO:0034475">
    <property type="term" value="P:U4 snRNA 3'-end processing"/>
    <property type="evidence" value="ECO:0007669"/>
    <property type="project" value="TreeGrafter"/>
</dbReference>
<dbReference type="Pfam" id="PF01138">
    <property type="entry name" value="RNase_PH"/>
    <property type="match status" value="1"/>
</dbReference>
<evidence type="ECO:0000256" key="1">
    <source>
        <dbReference type="ARBA" id="ARBA00004496"/>
    </source>
</evidence>
<keyword evidence="7" id="KW-0694">RNA-binding</keyword>
<reference evidence="12 13" key="1">
    <citation type="submission" date="2016-07" db="EMBL/GenBank/DDBJ databases">
        <title>Pervasive Adenine N6-methylation of Active Genes in Fungi.</title>
        <authorList>
            <consortium name="DOE Joint Genome Institute"/>
            <person name="Mondo S.J."/>
            <person name="Dannebaum R.O."/>
            <person name="Kuo R.C."/>
            <person name="Labutti K."/>
            <person name="Haridas S."/>
            <person name="Kuo A."/>
            <person name="Salamov A."/>
            <person name="Ahrendt S.R."/>
            <person name="Lipzen A."/>
            <person name="Sullivan W."/>
            <person name="Andreopoulos W.B."/>
            <person name="Clum A."/>
            <person name="Lindquist E."/>
            <person name="Daum C."/>
            <person name="Ramamoorthy G.K."/>
            <person name="Gryganskyi A."/>
            <person name="Culley D."/>
            <person name="Magnuson J.K."/>
            <person name="James T.Y."/>
            <person name="O'Malley M.A."/>
            <person name="Stajich J.E."/>
            <person name="Spatafora J.W."/>
            <person name="Visel A."/>
            <person name="Grigoriev I.V."/>
        </authorList>
    </citation>
    <scope>NUCLEOTIDE SEQUENCE [LARGE SCALE GENOMIC DNA]</scope>
    <source>
        <strain evidence="12 13">NRRL 2496</strain>
    </source>
</reference>
<dbReference type="PANTHER" id="PTHR11097">
    <property type="entry name" value="EXOSOME COMPLEX EXONUCLEASE RIBOSOMAL RNA PROCESSING PROTEIN"/>
    <property type="match status" value="1"/>
</dbReference>
<dbReference type="Pfam" id="PF03725">
    <property type="entry name" value="RNase_PH_C"/>
    <property type="match status" value="1"/>
</dbReference>
<evidence type="ECO:0000256" key="3">
    <source>
        <dbReference type="ARBA" id="ARBA00006678"/>
    </source>
</evidence>
<sequence>MATATTSTRNFEIFSRIQPHEYLRRFIDEDTRPDGRALLDFRKTMITANAISTADASAMVRLGGTTVVCGIKAEVCEPHVDRPDQGFFVPNVELSPLCSPQYRSGPPSDQAQAVSEFIMQLFTSSPLFPLTSLCIAPGQAAWVLYTDITCLNYDGNILDASLLAAVTALKNLTLPQANLSPGGVVEAKLPRVRPFELLRMPIASSFCLFNGHVLADPNHAEESLGKETISIVVDTEGHVCRVYKNGGITVSRNVLQICFDRAVTRTQTMAELIAQS</sequence>
<dbReference type="GO" id="GO:0000467">
    <property type="term" value="P:exonucleolytic trimming to generate mature 3'-end of 5.8S rRNA from tricistronic rRNA transcript (SSU-rRNA, 5.8S rRNA, LSU-rRNA)"/>
    <property type="evidence" value="ECO:0007669"/>
    <property type="project" value="TreeGrafter"/>
</dbReference>
<dbReference type="GO" id="GO:0000176">
    <property type="term" value="C:nuclear exosome (RNase complex)"/>
    <property type="evidence" value="ECO:0007669"/>
    <property type="project" value="TreeGrafter"/>
</dbReference>
<comment type="similarity">
    <text evidence="3">Belongs to the RNase PH family.</text>
</comment>
<dbReference type="EMBL" id="MCGN01000002">
    <property type="protein sequence ID" value="ORZ01777.1"/>
    <property type="molecule type" value="Genomic_DNA"/>
</dbReference>
<dbReference type="OrthoDB" id="45882at2759"/>
<dbReference type="GO" id="GO:0071035">
    <property type="term" value="P:nuclear polyadenylation-dependent rRNA catabolic process"/>
    <property type="evidence" value="ECO:0007669"/>
    <property type="project" value="TreeGrafter"/>
</dbReference>
<dbReference type="SUPFAM" id="SSF55666">
    <property type="entry name" value="Ribonuclease PH domain 2-like"/>
    <property type="match status" value="1"/>
</dbReference>
<comment type="caution">
    <text evidence="12">The sequence shown here is derived from an EMBL/GenBank/DDBJ whole genome shotgun (WGS) entry which is preliminary data.</text>
</comment>
<evidence type="ECO:0000256" key="6">
    <source>
        <dbReference type="ARBA" id="ARBA00022835"/>
    </source>
</evidence>
<dbReference type="InterPro" id="IPR015847">
    <property type="entry name" value="ExoRNase_PH_dom2"/>
</dbReference>
<dbReference type="GO" id="GO:0071038">
    <property type="term" value="P:TRAMP-dependent tRNA surveillance pathway"/>
    <property type="evidence" value="ECO:0007669"/>
    <property type="project" value="TreeGrafter"/>
</dbReference>
<dbReference type="OMA" id="EIKAFWV"/>
<dbReference type="GO" id="GO:0034473">
    <property type="term" value="P:U1 snRNA 3'-end processing"/>
    <property type="evidence" value="ECO:0007669"/>
    <property type="project" value="TreeGrafter"/>
</dbReference>
<evidence type="ECO:0000256" key="8">
    <source>
        <dbReference type="ARBA" id="ARBA00023242"/>
    </source>
</evidence>
<evidence type="ECO:0000313" key="13">
    <source>
        <dbReference type="Proteomes" id="UP000242180"/>
    </source>
</evidence>
<dbReference type="InterPro" id="IPR050590">
    <property type="entry name" value="Exosome_comp_Rrp42_subfam"/>
</dbReference>
<dbReference type="FunCoup" id="A0A1X2HQZ6">
    <property type="interactions" value="590"/>
</dbReference>
<dbReference type="PANTHER" id="PTHR11097:SF9">
    <property type="entry name" value="EXOSOME COMPLEX COMPONENT RRP43"/>
    <property type="match status" value="1"/>
</dbReference>
<dbReference type="GO" id="GO:0000177">
    <property type="term" value="C:cytoplasmic exosome (RNase complex)"/>
    <property type="evidence" value="ECO:0007669"/>
    <property type="project" value="TreeGrafter"/>
</dbReference>